<proteinExistence type="inferred from homology"/>
<dbReference type="Pfam" id="PF04198">
    <property type="entry name" value="Sugar-bind"/>
    <property type="match status" value="1"/>
</dbReference>
<name>A0A644TI02_9ZZZZ</name>
<comment type="similarity">
    <text evidence="1">Belongs to the SorC transcriptional regulatory family.</text>
</comment>
<dbReference type="PANTHER" id="PTHR34294">
    <property type="entry name" value="TRANSCRIPTIONAL REGULATOR-RELATED"/>
    <property type="match status" value="1"/>
</dbReference>
<dbReference type="EMBL" id="VSSQ01000030">
    <property type="protein sequence ID" value="MPL66067.1"/>
    <property type="molecule type" value="Genomic_DNA"/>
</dbReference>
<dbReference type="Gene3D" id="1.10.10.10">
    <property type="entry name" value="Winged helix-like DNA-binding domain superfamily/Winged helix DNA-binding domain"/>
    <property type="match status" value="1"/>
</dbReference>
<evidence type="ECO:0000259" key="5">
    <source>
        <dbReference type="Pfam" id="PF04198"/>
    </source>
</evidence>
<dbReference type="InterPro" id="IPR036388">
    <property type="entry name" value="WH-like_DNA-bd_sf"/>
</dbReference>
<dbReference type="Gene3D" id="3.40.50.1360">
    <property type="match status" value="1"/>
</dbReference>
<keyword evidence="3" id="KW-0238">DNA-binding</keyword>
<accession>A0A644TI02</accession>
<dbReference type="AlphaFoldDB" id="A0A644TI02"/>
<dbReference type="GO" id="GO:0030246">
    <property type="term" value="F:carbohydrate binding"/>
    <property type="evidence" value="ECO:0007669"/>
    <property type="project" value="InterPro"/>
</dbReference>
<evidence type="ECO:0000256" key="3">
    <source>
        <dbReference type="ARBA" id="ARBA00023125"/>
    </source>
</evidence>
<evidence type="ECO:0000256" key="4">
    <source>
        <dbReference type="ARBA" id="ARBA00023163"/>
    </source>
</evidence>
<evidence type="ECO:0000256" key="2">
    <source>
        <dbReference type="ARBA" id="ARBA00023015"/>
    </source>
</evidence>
<protein>
    <submittedName>
        <fullName evidence="6">Transcriptional regulator LsrR</fullName>
    </submittedName>
</protein>
<dbReference type="InterPro" id="IPR037171">
    <property type="entry name" value="NagB/RpiA_transferase-like"/>
</dbReference>
<evidence type="ECO:0000313" key="6">
    <source>
        <dbReference type="EMBL" id="MPL66067.1"/>
    </source>
</evidence>
<evidence type="ECO:0000256" key="1">
    <source>
        <dbReference type="ARBA" id="ARBA00010466"/>
    </source>
</evidence>
<dbReference type="Pfam" id="PF13412">
    <property type="entry name" value="HTH_24"/>
    <property type="match status" value="1"/>
</dbReference>
<reference evidence="6" key="1">
    <citation type="submission" date="2019-08" db="EMBL/GenBank/DDBJ databases">
        <authorList>
            <person name="Kucharzyk K."/>
            <person name="Murdoch R.W."/>
            <person name="Higgins S."/>
            <person name="Loffler F."/>
        </authorList>
    </citation>
    <scope>NUCLEOTIDE SEQUENCE</scope>
</reference>
<feature type="domain" description="Sugar-binding" evidence="5">
    <location>
        <begin position="72"/>
        <end position="327"/>
    </location>
</feature>
<keyword evidence="4" id="KW-0804">Transcription</keyword>
<dbReference type="InterPro" id="IPR007324">
    <property type="entry name" value="Sugar-bd_dom_put"/>
</dbReference>
<dbReference type="GO" id="GO:0003677">
    <property type="term" value="F:DNA binding"/>
    <property type="evidence" value="ECO:0007669"/>
    <property type="project" value="UniProtKB-KW"/>
</dbReference>
<keyword evidence="2" id="KW-0805">Transcription regulation</keyword>
<dbReference type="PANTHER" id="PTHR34294:SF1">
    <property type="entry name" value="TRANSCRIPTIONAL REGULATOR LSRR"/>
    <property type="match status" value="1"/>
</dbReference>
<dbReference type="InterPro" id="IPR051054">
    <property type="entry name" value="SorC_transcr_regulators"/>
</dbReference>
<comment type="caution">
    <text evidence="6">The sequence shown here is derived from an EMBL/GenBank/DDBJ whole genome shotgun (WGS) entry which is preliminary data.</text>
</comment>
<dbReference type="SUPFAM" id="SSF100950">
    <property type="entry name" value="NagB/RpiA/CoA transferase-like"/>
    <property type="match status" value="1"/>
</dbReference>
<sequence length="328" mass="36587">MTRTGGMKSAAFNDDSEEDLITRIAWLYYKEKLTQAEIAEKIFLSRQKVQRYLEKARDLEVIRFTLKHPRVNLLGIEEALKRKFGLEDALVIPSSDTHPESLRKSFAMGGAYYLERRLSAAGDCTLGVGWGNTTAYLADYFEPHSIEGKVNVVSLIGNLMVNVSMNPFLLGQKIAEKLDAEFFNIWAPAIAQTKERAAAFKSEPWIHEVLDIACKAEVNLISIGEVSQSASLFQMGYLSGEDLKRLTGKGAVGDILSRFFDKDGNLVDDEVHDRVVGIPLETLKDNRKVRIGVAAGASKIRAIAAAIHQRYISVLITDEQTARELMKY</sequence>
<organism evidence="6">
    <name type="scientific">bioreactor metagenome</name>
    <dbReference type="NCBI Taxonomy" id="1076179"/>
    <lineage>
        <taxon>unclassified sequences</taxon>
        <taxon>metagenomes</taxon>
        <taxon>ecological metagenomes</taxon>
    </lineage>
</organism>
<gene>
    <name evidence="6" type="primary">lsrR_1</name>
    <name evidence="6" type="ORF">SDC9_11735</name>
</gene>